<dbReference type="SUPFAM" id="SSF51161">
    <property type="entry name" value="Trimeric LpxA-like enzymes"/>
    <property type="match status" value="1"/>
</dbReference>
<evidence type="ECO:0000313" key="4">
    <source>
        <dbReference type="Proteomes" id="UP000294166"/>
    </source>
</evidence>
<dbReference type="EMBL" id="SEZK01000057">
    <property type="protein sequence ID" value="RYU47781.1"/>
    <property type="molecule type" value="Genomic_DNA"/>
</dbReference>
<dbReference type="AlphaFoldDB" id="A0A4Q5KQC2"/>
<gene>
    <name evidence="2" type="ORF">ERW53_17460</name>
    <name evidence="1" type="ORF">ERW57_18275</name>
</gene>
<reference evidence="3 4" key="1">
    <citation type="submission" date="2019-02" db="EMBL/GenBank/DDBJ databases">
        <title>Genome sequences of Aliivibrio finisterrensis strains from farmed Atlantic salmon.</title>
        <authorList>
            <person name="Bowman J.P."/>
        </authorList>
    </citation>
    <scope>NUCLEOTIDE SEQUENCE [LARGE SCALE GENOMIC DNA]</scope>
    <source>
        <strain evidence="2 4">A21</strain>
        <strain evidence="1 3">A46</strain>
    </source>
</reference>
<dbReference type="Pfam" id="PF00132">
    <property type="entry name" value="Hexapep"/>
    <property type="match status" value="1"/>
</dbReference>
<keyword evidence="1" id="KW-0012">Acyltransferase</keyword>
<dbReference type="InterPro" id="IPR001451">
    <property type="entry name" value="Hexapep"/>
</dbReference>
<keyword evidence="4" id="KW-1185">Reference proteome</keyword>
<dbReference type="GO" id="GO:0016746">
    <property type="term" value="F:acyltransferase activity"/>
    <property type="evidence" value="ECO:0007669"/>
    <property type="project" value="UniProtKB-KW"/>
</dbReference>
<organism evidence="1 3">
    <name type="scientific">Aliivibrio finisterrensis</name>
    <dbReference type="NCBI Taxonomy" id="511998"/>
    <lineage>
        <taxon>Bacteria</taxon>
        <taxon>Pseudomonadati</taxon>
        <taxon>Pseudomonadota</taxon>
        <taxon>Gammaproteobacteria</taxon>
        <taxon>Vibrionales</taxon>
        <taxon>Vibrionaceae</taxon>
        <taxon>Aliivibrio</taxon>
    </lineage>
</organism>
<evidence type="ECO:0000313" key="1">
    <source>
        <dbReference type="EMBL" id="RYU47781.1"/>
    </source>
</evidence>
<dbReference type="PANTHER" id="PTHR23416">
    <property type="entry name" value="SIALIC ACID SYNTHASE-RELATED"/>
    <property type="match status" value="1"/>
</dbReference>
<protein>
    <submittedName>
        <fullName evidence="1">Acyltransferase</fullName>
    </submittedName>
</protein>
<keyword evidence="1" id="KW-0808">Transferase</keyword>
<proteinExistence type="predicted"/>
<dbReference type="CDD" id="cd04647">
    <property type="entry name" value="LbH_MAT_like"/>
    <property type="match status" value="1"/>
</dbReference>
<dbReference type="Proteomes" id="UP000294063">
    <property type="component" value="Unassembled WGS sequence"/>
</dbReference>
<dbReference type="EMBL" id="SEZN01000040">
    <property type="protein sequence ID" value="RYU61837.1"/>
    <property type="molecule type" value="Genomic_DNA"/>
</dbReference>
<dbReference type="RefSeq" id="WP_130049366.1">
    <property type="nucleotide sequence ID" value="NZ_SEZN01000040.1"/>
</dbReference>
<accession>A0A4Q5KQC2</accession>
<name>A0A4Q5KQC2_9GAMM</name>
<comment type="caution">
    <text evidence="1">The sequence shown here is derived from an EMBL/GenBank/DDBJ whole genome shotgun (WGS) entry which is preliminary data.</text>
</comment>
<evidence type="ECO:0000313" key="2">
    <source>
        <dbReference type="EMBL" id="RYU61837.1"/>
    </source>
</evidence>
<dbReference type="Proteomes" id="UP000294166">
    <property type="component" value="Unassembled WGS sequence"/>
</dbReference>
<evidence type="ECO:0000313" key="3">
    <source>
        <dbReference type="Proteomes" id="UP000294063"/>
    </source>
</evidence>
<dbReference type="InterPro" id="IPR051159">
    <property type="entry name" value="Hexapeptide_acetyltransf"/>
</dbReference>
<sequence>MNVKKITRIYHFIRCIPKTILFNFNYFPFKQAIKIPVIISHRTAFISLKGKVSIPKDAKSAKIKLGFGRVQIADNKYSRFIWNVEKSGVITFGKNVRIGTGSRLDVSGNLELKNNCNFSGESTIICKKEIVFGESCLVSWQTLFMDSDLHKITGLEGIQTNPNKAIIVGDNVWIGARSSVMKGVKIGGNSVIANSTVVVKSFNGNSVVGGNPARLITSFEGKEFHH</sequence>
<dbReference type="Gene3D" id="2.160.10.10">
    <property type="entry name" value="Hexapeptide repeat proteins"/>
    <property type="match status" value="1"/>
</dbReference>
<dbReference type="PANTHER" id="PTHR23416:SF78">
    <property type="entry name" value="LIPOPOLYSACCHARIDE BIOSYNTHESIS O-ACETYL TRANSFERASE WBBJ-RELATED"/>
    <property type="match status" value="1"/>
</dbReference>
<dbReference type="InterPro" id="IPR011004">
    <property type="entry name" value="Trimer_LpxA-like_sf"/>
</dbReference>